<keyword evidence="9 10" id="KW-0472">Membrane</keyword>
<comment type="caution">
    <text evidence="12">The sequence shown here is derived from an EMBL/GenBank/DDBJ whole genome shotgun (WGS) entry which is preliminary data.</text>
</comment>
<dbReference type="AlphaFoldDB" id="A0A3E3K023"/>
<dbReference type="SUPFAM" id="SSF90123">
    <property type="entry name" value="ABC transporter transmembrane region"/>
    <property type="match status" value="1"/>
</dbReference>
<evidence type="ECO:0000256" key="3">
    <source>
        <dbReference type="ARBA" id="ARBA00022475"/>
    </source>
</evidence>
<protein>
    <submittedName>
        <fullName evidence="12">ABC transporter ATP-binding protein</fullName>
    </submittedName>
</protein>
<gene>
    <name evidence="12" type="ORF">DW016_12600</name>
</gene>
<dbReference type="InterPro" id="IPR039421">
    <property type="entry name" value="Type_1_exporter"/>
</dbReference>
<keyword evidence="5" id="KW-0547">Nucleotide-binding</keyword>
<dbReference type="Gene3D" id="1.20.1560.10">
    <property type="entry name" value="ABC transporter type 1, transmembrane domain"/>
    <property type="match status" value="1"/>
</dbReference>
<dbReference type="Pfam" id="PF00005">
    <property type="entry name" value="ABC_tran"/>
    <property type="match status" value="1"/>
</dbReference>
<evidence type="ECO:0000256" key="9">
    <source>
        <dbReference type="ARBA" id="ARBA00023136"/>
    </source>
</evidence>
<keyword evidence="7 12" id="KW-0067">ATP-binding</keyword>
<evidence type="ECO:0000256" key="1">
    <source>
        <dbReference type="ARBA" id="ARBA00004651"/>
    </source>
</evidence>
<evidence type="ECO:0000313" key="12">
    <source>
        <dbReference type="EMBL" id="RGE85815.1"/>
    </source>
</evidence>
<dbReference type="InterPro" id="IPR036640">
    <property type="entry name" value="ABC1_TM_sf"/>
</dbReference>
<dbReference type="PANTHER" id="PTHR24221">
    <property type="entry name" value="ATP-BINDING CASSETTE SUB-FAMILY B"/>
    <property type="match status" value="1"/>
</dbReference>
<dbReference type="FunFam" id="3.40.50.300:FF:000299">
    <property type="entry name" value="ABC transporter ATP-binding protein/permease"/>
    <property type="match status" value="1"/>
</dbReference>
<dbReference type="Proteomes" id="UP000261080">
    <property type="component" value="Unassembled WGS sequence"/>
</dbReference>
<dbReference type="PANTHER" id="PTHR24221:SF654">
    <property type="entry name" value="ATP-BINDING CASSETTE SUB-FAMILY B MEMBER 6"/>
    <property type="match status" value="1"/>
</dbReference>
<dbReference type="Gene3D" id="3.40.50.300">
    <property type="entry name" value="P-loop containing nucleotide triphosphate hydrolases"/>
    <property type="match status" value="1"/>
</dbReference>
<keyword evidence="13" id="KW-1185">Reference proteome</keyword>
<keyword evidence="4 10" id="KW-0812">Transmembrane</keyword>
<keyword evidence="6" id="KW-0788">Thiol protease</keyword>
<proteinExistence type="predicted"/>
<dbReference type="PROSITE" id="PS00211">
    <property type="entry name" value="ABC_TRANSPORTER_1"/>
    <property type="match status" value="1"/>
</dbReference>
<dbReference type="GO" id="GO:0008234">
    <property type="term" value="F:cysteine-type peptidase activity"/>
    <property type="evidence" value="ECO:0007669"/>
    <property type="project" value="UniProtKB-KW"/>
</dbReference>
<dbReference type="SMART" id="SM00382">
    <property type="entry name" value="AAA"/>
    <property type="match status" value="1"/>
</dbReference>
<keyword evidence="6" id="KW-0645">Protease</keyword>
<evidence type="ECO:0000256" key="2">
    <source>
        <dbReference type="ARBA" id="ARBA00022448"/>
    </source>
</evidence>
<evidence type="ECO:0000313" key="13">
    <source>
        <dbReference type="Proteomes" id="UP000261080"/>
    </source>
</evidence>
<comment type="subcellular location">
    <subcellularLocation>
        <location evidence="1">Cell membrane</location>
        <topology evidence="1">Multi-pass membrane protein</topology>
    </subcellularLocation>
</comment>
<reference evidence="12 13" key="1">
    <citation type="submission" date="2018-08" db="EMBL/GenBank/DDBJ databases">
        <title>A genome reference for cultivated species of the human gut microbiota.</title>
        <authorList>
            <person name="Zou Y."/>
            <person name="Xue W."/>
            <person name="Luo G."/>
        </authorList>
    </citation>
    <scope>NUCLEOTIDE SEQUENCE [LARGE SCALE GENOMIC DNA]</scope>
    <source>
        <strain evidence="12 13">AF37-2AT</strain>
    </source>
</reference>
<accession>A0A3E3K023</accession>
<keyword evidence="6" id="KW-0378">Hydrolase</keyword>
<feature type="domain" description="ABC transporter" evidence="11">
    <location>
        <begin position="95"/>
        <end position="329"/>
    </location>
</feature>
<name>A0A3E3K023_9FIRM</name>
<dbReference type="PROSITE" id="PS50893">
    <property type="entry name" value="ABC_TRANSPORTER_2"/>
    <property type="match status" value="1"/>
</dbReference>
<dbReference type="InterPro" id="IPR017871">
    <property type="entry name" value="ABC_transporter-like_CS"/>
</dbReference>
<dbReference type="InterPro" id="IPR003593">
    <property type="entry name" value="AAA+_ATPase"/>
</dbReference>
<sequence length="335" mass="37589">MNANSVISLINLLIKLCLYSLSAVMVWENTMSVGVLTVILTFYGYLTRNVSSVSQRYLDSENRISYIQKIYDFLHTPTEKVWDGKDNLQVSKGKIEISNLYFSYNDQSITLKNINLISFPGESIALVGKSGCGKTTLAFLMLGFYKLQKGKILIDGKSLNECSLKSIRNQIGLVQQNVLIFSGSIRQNLLLGNIHATEREIWDACKAAGIEELIHSFPEKLDTVVGNNGINLSGGQKQRIAIARIYLKNPKIIIFDEATSALDLETEKEVLRYWKKLFSDKTSIVITHRKEVALACDRVAVMNNGEIVEVESVDKLNQTESAFQKLFTSEEKENA</sequence>
<evidence type="ECO:0000256" key="10">
    <source>
        <dbReference type="SAM" id="Phobius"/>
    </source>
</evidence>
<keyword evidence="3" id="KW-1003">Cell membrane</keyword>
<dbReference type="SUPFAM" id="SSF52540">
    <property type="entry name" value="P-loop containing nucleoside triphosphate hydrolases"/>
    <property type="match status" value="1"/>
</dbReference>
<feature type="transmembrane region" description="Helical" evidence="10">
    <location>
        <begin position="12"/>
        <end position="45"/>
    </location>
</feature>
<dbReference type="InterPro" id="IPR027417">
    <property type="entry name" value="P-loop_NTPase"/>
</dbReference>
<evidence type="ECO:0000256" key="5">
    <source>
        <dbReference type="ARBA" id="ARBA00022741"/>
    </source>
</evidence>
<evidence type="ECO:0000259" key="11">
    <source>
        <dbReference type="PROSITE" id="PS50893"/>
    </source>
</evidence>
<evidence type="ECO:0000256" key="4">
    <source>
        <dbReference type="ARBA" id="ARBA00022692"/>
    </source>
</evidence>
<evidence type="ECO:0000256" key="7">
    <source>
        <dbReference type="ARBA" id="ARBA00022840"/>
    </source>
</evidence>
<organism evidence="12 13">
    <name type="scientific">Sellimonas intestinalis</name>
    <dbReference type="NCBI Taxonomy" id="1653434"/>
    <lineage>
        <taxon>Bacteria</taxon>
        <taxon>Bacillati</taxon>
        <taxon>Bacillota</taxon>
        <taxon>Clostridia</taxon>
        <taxon>Lachnospirales</taxon>
        <taxon>Lachnospiraceae</taxon>
        <taxon>Sellimonas</taxon>
    </lineage>
</organism>
<dbReference type="GO" id="GO:0005524">
    <property type="term" value="F:ATP binding"/>
    <property type="evidence" value="ECO:0007669"/>
    <property type="project" value="UniProtKB-KW"/>
</dbReference>
<evidence type="ECO:0000256" key="6">
    <source>
        <dbReference type="ARBA" id="ARBA00022807"/>
    </source>
</evidence>
<dbReference type="EMBL" id="QVLX01000007">
    <property type="protein sequence ID" value="RGE85815.1"/>
    <property type="molecule type" value="Genomic_DNA"/>
</dbReference>
<dbReference type="GO" id="GO:0016887">
    <property type="term" value="F:ATP hydrolysis activity"/>
    <property type="evidence" value="ECO:0007669"/>
    <property type="project" value="InterPro"/>
</dbReference>
<evidence type="ECO:0000256" key="8">
    <source>
        <dbReference type="ARBA" id="ARBA00022989"/>
    </source>
</evidence>
<dbReference type="GO" id="GO:0005886">
    <property type="term" value="C:plasma membrane"/>
    <property type="evidence" value="ECO:0007669"/>
    <property type="project" value="UniProtKB-SubCell"/>
</dbReference>
<dbReference type="InterPro" id="IPR003439">
    <property type="entry name" value="ABC_transporter-like_ATP-bd"/>
</dbReference>
<keyword evidence="8 10" id="KW-1133">Transmembrane helix</keyword>
<dbReference type="GO" id="GO:0034040">
    <property type="term" value="F:ATPase-coupled lipid transmembrane transporter activity"/>
    <property type="evidence" value="ECO:0007669"/>
    <property type="project" value="TreeGrafter"/>
</dbReference>
<keyword evidence="2" id="KW-0813">Transport</keyword>